<sequence length="208" mass="24683">MTVTGIRQLTKQKIEISLDGQPAFVLYKGELSRYQIREGQEIPEELYREITGEVLIKRARRYALHLLIKRDYTQRELRQKLERAGYPPEVTEDALAYVKSYRYVDDDRYARRYVEQYKESKSRRQLQQELSRRGVPRELAQHALEEAQGPSERQLIRQLVEKKCRNRQGLTEKEVQRLYGYLARRGFSGSDIGAVLRELDIFDKIEMI</sequence>
<dbReference type="InterPro" id="IPR053924">
    <property type="entry name" value="RecX_HTH_2nd"/>
</dbReference>
<gene>
    <name evidence="5" type="primary">recX</name>
    <name evidence="9" type="ORF">IAB98_06735</name>
</gene>
<dbReference type="AlphaFoldDB" id="A0A9D1EK36"/>
<dbReference type="Proteomes" id="UP000886841">
    <property type="component" value="Unassembled WGS sequence"/>
</dbReference>
<evidence type="ECO:0000259" key="8">
    <source>
        <dbReference type="Pfam" id="PF21982"/>
    </source>
</evidence>
<dbReference type="InterPro" id="IPR036388">
    <property type="entry name" value="WH-like_DNA-bd_sf"/>
</dbReference>
<evidence type="ECO:0000259" key="7">
    <source>
        <dbReference type="Pfam" id="PF21981"/>
    </source>
</evidence>
<dbReference type="EMBL" id="DVHU01000060">
    <property type="protein sequence ID" value="HIR93097.1"/>
    <property type="molecule type" value="Genomic_DNA"/>
</dbReference>
<proteinExistence type="inferred from homology"/>
<protein>
    <recommendedName>
        <fullName evidence="3 5">Regulatory protein RecX</fullName>
    </recommendedName>
</protein>
<evidence type="ECO:0000256" key="1">
    <source>
        <dbReference type="ARBA" id="ARBA00004496"/>
    </source>
</evidence>
<reference evidence="9" key="1">
    <citation type="submission" date="2020-10" db="EMBL/GenBank/DDBJ databases">
        <authorList>
            <person name="Gilroy R."/>
        </authorList>
    </citation>
    <scope>NUCLEOTIDE SEQUENCE</scope>
    <source>
        <strain evidence="9">ChiSxjej1B13-7041</strain>
    </source>
</reference>
<comment type="subcellular location">
    <subcellularLocation>
        <location evidence="1 5">Cytoplasm</location>
    </subcellularLocation>
</comment>
<comment type="similarity">
    <text evidence="2 5">Belongs to the RecX family.</text>
</comment>
<dbReference type="Pfam" id="PF21981">
    <property type="entry name" value="RecX_HTH3"/>
    <property type="match status" value="1"/>
</dbReference>
<dbReference type="GO" id="GO:0006282">
    <property type="term" value="P:regulation of DNA repair"/>
    <property type="evidence" value="ECO:0007669"/>
    <property type="project" value="UniProtKB-UniRule"/>
</dbReference>
<dbReference type="PANTHER" id="PTHR33602">
    <property type="entry name" value="REGULATORY PROTEIN RECX FAMILY PROTEIN"/>
    <property type="match status" value="1"/>
</dbReference>
<accession>A0A9D1EK36</accession>
<comment type="caution">
    <text evidence="9">The sequence shown here is derived from an EMBL/GenBank/DDBJ whole genome shotgun (WGS) entry which is preliminary data.</text>
</comment>
<evidence type="ECO:0000259" key="6">
    <source>
        <dbReference type="Pfam" id="PF02631"/>
    </source>
</evidence>
<dbReference type="InterPro" id="IPR053925">
    <property type="entry name" value="RecX_HTH_3rd"/>
</dbReference>
<evidence type="ECO:0000256" key="3">
    <source>
        <dbReference type="ARBA" id="ARBA00018111"/>
    </source>
</evidence>
<evidence type="ECO:0000256" key="5">
    <source>
        <dbReference type="HAMAP-Rule" id="MF_01114"/>
    </source>
</evidence>
<dbReference type="Gene3D" id="1.10.10.10">
    <property type="entry name" value="Winged helix-like DNA-binding domain superfamily/Winged helix DNA-binding domain"/>
    <property type="match status" value="3"/>
</dbReference>
<feature type="domain" description="RecX third three-helical" evidence="7">
    <location>
        <begin position="153"/>
        <end position="196"/>
    </location>
</feature>
<dbReference type="HAMAP" id="MF_01114">
    <property type="entry name" value="RecX"/>
    <property type="match status" value="1"/>
</dbReference>
<feature type="domain" description="RecX second three-helical" evidence="6">
    <location>
        <begin position="105"/>
        <end position="144"/>
    </location>
</feature>
<dbReference type="PANTHER" id="PTHR33602:SF1">
    <property type="entry name" value="REGULATORY PROTEIN RECX FAMILY PROTEIN"/>
    <property type="match status" value="1"/>
</dbReference>
<dbReference type="InterPro" id="IPR053926">
    <property type="entry name" value="RecX_HTH_1st"/>
</dbReference>
<keyword evidence="4 5" id="KW-0963">Cytoplasm</keyword>
<evidence type="ECO:0000313" key="10">
    <source>
        <dbReference type="Proteomes" id="UP000886841"/>
    </source>
</evidence>
<organism evidence="9 10">
    <name type="scientific">Candidatus Egerieimonas intestinavium</name>
    <dbReference type="NCBI Taxonomy" id="2840777"/>
    <lineage>
        <taxon>Bacteria</taxon>
        <taxon>Bacillati</taxon>
        <taxon>Bacillota</taxon>
        <taxon>Clostridia</taxon>
        <taxon>Lachnospirales</taxon>
        <taxon>Lachnospiraceae</taxon>
        <taxon>Lachnospiraceae incertae sedis</taxon>
        <taxon>Candidatus Egerieimonas</taxon>
    </lineage>
</organism>
<dbReference type="Pfam" id="PF02631">
    <property type="entry name" value="RecX_HTH2"/>
    <property type="match status" value="1"/>
</dbReference>
<dbReference type="GO" id="GO:0005737">
    <property type="term" value="C:cytoplasm"/>
    <property type="evidence" value="ECO:0007669"/>
    <property type="project" value="UniProtKB-SubCell"/>
</dbReference>
<evidence type="ECO:0000256" key="2">
    <source>
        <dbReference type="ARBA" id="ARBA00009695"/>
    </source>
</evidence>
<feature type="domain" description="RecX first three-helical" evidence="8">
    <location>
        <begin position="59"/>
        <end position="97"/>
    </location>
</feature>
<evidence type="ECO:0000313" key="9">
    <source>
        <dbReference type="EMBL" id="HIR93097.1"/>
    </source>
</evidence>
<dbReference type="Pfam" id="PF21982">
    <property type="entry name" value="RecX_HTH1"/>
    <property type="match status" value="1"/>
</dbReference>
<evidence type="ECO:0000256" key="4">
    <source>
        <dbReference type="ARBA" id="ARBA00022490"/>
    </source>
</evidence>
<name>A0A9D1EK36_9FIRM</name>
<comment type="function">
    <text evidence="5">Modulates RecA activity.</text>
</comment>
<dbReference type="InterPro" id="IPR003783">
    <property type="entry name" value="Regulatory_RecX"/>
</dbReference>
<reference evidence="9" key="2">
    <citation type="journal article" date="2021" name="PeerJ">
        <title>Extensive microbial diversity within the chicken gut microbiome revealed by metagenomics and culture.</title>
        <authorList>
            <person name="Gilroy R."/>
            <person name="Ravi A."/>
            <person name="Getino M."/>
            <person name="Pursley I."/>
            <person name="Horton D.L."/>
            <person name="Alikhan N.F."/>
            <person name="Baker D."/>
            <person name="Gharbi K."/>
            <person name="Hall N."/>
            <person name="Watson M."/>
            <person name="Adriaenssens E.M."/>
            <person name="Foster-Nyarko E."/>
            <person name="Jarju S."/>
            <person name="Secka A."/>
            <person name="Antonio M."/>
            <person name="Oren A."/>
            <person name="Chaudhuri R.R."/>
            <person name="La Ragione R."/>
            <person name="Hildebrand F."/>
            <person name="Pallen M.J."/>
        </authorList>
    </citation>
    <scope>NUCLEOTIDE SEQUENCE</scope>
    <source>
        <strain evidence="9">ChiSxjej1B13-7041</strain>
    </source>
</reference>